<feature type="region of interest" description="Disordered" evidence="1">
    <location>
        <begin position="251"/>
        <end position="300"/>
    </location>
</feature>
<evidence type="ECO:0000256" key="1">
    <source>
        <dbReference type="SAM" id="MobiDB-lite"/>
    </source>
</evidence>
<dbReference type="Proteomes" id="UP000663852">
    <property type="component" value="Unassembled WGS sequence"/>
</dbReference>
<feature type="compositionally biased region" description="Acidic residues" evidence="1">
    <location>
        <begin position="285"/>
        <end position="297"/>
    </location>
</feature>
<reference evidence="2" key="1">
    <citation type="submission" date="2021-02" db="EMBL/GenBank/DDBJ databases">
        <authorList>
            <person name="Nowell W R."/>
        </authorList>
    </citation>
    <scope>NUCLEOTIDE SEQUENCE</scope>
</reference>
<sequence>MDLQFRYFQQHRIDTQLLKSSSFIQALRMIEITIANPNLSVKFAQTCVQSLRNEPLFDLSESLKHIRTIYRHQCTVLQNIRLKIDSFADNWSTFTLGHRHRSSFDRITMDKSLIDGSIDINENDSEIYSRLVFFFYAKLLHEIAHACLAEMGRQMPSGDYDERFSSPATHALTGEAGDAIERHFFGSVVDAVGDYSGVEKNVFKINHVILRERRNKQEITTDYLLYFKKLNLAVIESIPMILTQVLSSTAVPRKRKRQSKDRTTPRITRMNETPSTTCGWGPDGMIDDDDENDDDQPLLDANGQERDRVIMWKA</sequence>
<gene>
    <name evidence="2" type="ORF">EDS130_LOCUS35775</name>
</gene>
<organism evidence="2 3">
    <name type="scientific">Adineta ricciae</name>
    <name type="common">Rotifer</name>
    <dbReference type="NCBI Taxonomy" id="249248"/>
    <lineage>
        <taxon>Eukaryota</taxon>
        <taxon>Metazoa</taxon>
        <taxon>Spiralia</taxon>
        <taxon>Gnathifera</taxon>
        <taxon>Rotifera</taxon>
        <taxon>Eurotatoria</taxon>
        <taxon>Bdelloidea</taxon>
        <taxon>Adinetida</taxon>
        <taxon>Adinetidae</taxon>
        <taxon>Adineta</taxon>
    </lineage>
</organism>
<dbReference type="OrthoDB" id="10054848at2759"/>
<evidence type="ECO:0000313" key="2">
    <source>
        <dbReference type="EMBL" id="CAF1396630.1"/>
    </source>
</evidence>
<name>A0A815KR72_ADIRI</name>
<accession>A0A815KR72</accession>
<proteinExistence type="predicted"/>
<dbReference type="EMBL" id="CAJNOJ010000320">
    <property type="protein sequence ID" value="CAF1396630.1"/>
    <property type="molecule type" value="Genomic_DNA"/>
</dbReference>
<protein>
    <submittedName>
        <fullName evidence="2">Uncharacterized protein</fullName>
    </submittedName>
</protein>
<dbReference type="AlphaFoldDB" id="A0A815KR72"/>
<evidence type="ECO:0000313" key="3">
    <source>
        <dbReference type="Proteomes" id="UP000663852"/>
    </source>
</evidence>
<comment type="caution">
    <text evidence="2">The sequence shown here is derived from an EMBL/GenBank/DDBJ whole genome shotgun (WGS) entry which is preliminary data.</text>
</comment>